<dbReference type="PIRSF" id="PIRSF000485">
    <property type="entry name" value="Amd_phspho_trans"/>
    <property type="match status" value="1"/>
</dbReference>
<feature type="active site" description="Nucleophile" evidence="7 9">
    <location>
        <position position="15"/>
    </location>
</feature>
<dbReference type="InterPro" id="IPR017932">
    <property type="entry name" value="GATase_2_dom"/>
</dbReference>
<dbReference type="AlphaFoldDB" id="A0A0E2E5A2"/>
<feature type="binding site" evidence="7 10">
    <location>
        <position position="376"/>
    </location>
    <ligand>
        <name>Mg(2+)</name>
        <dbReference type="ChEBI" id="CHEBI:18420"/>
    </ligand>
</feature>
<keyword evidence="4 7" id="KW-0808">Transferase</keyword>
<evidence type="ECO:0000256" key="7">
    <source>
        <dbReference type="HAMAP-Rule" id="MF_01931"/>
    </source>
</evidence>
<reference evidence="13" key="1">
    <citation type="submission" date="2012-01" db="EMBL/GenBank/DDBJ databases">
        <title>The Genome Sequence of Treponema denticola H-22.</title>
        <authorList>
            <consortium name="The Broad Institute Genome Sequencing Platform"/>
            <person name="Earl A."/>
            <person name="Ward D."/>
            <person name="Feldgarden M."/>
            <person name="Gevers D."/>
            <person name="Blanton J.M."/>
            <person name="Fenno C.J."/>
            <person name="Baranova O.V."/>
            <person name="Mathney J."/>
            <person name="Dewhirst F.E."/>
            <person name="Izard J."/>
            <person name="Young S.K."/>
            <person name="Zeng Q."/>
            <person name="Gargeya S."/>
            <person name="Fitzgerald M."/>
            <person name="Haas B."/>
            <person name="Abouelleil A."/>
            <person name="Alvarado L."/>
            <person name="Arachchi H.M."/>
            <person name="Berlin A."/>
            <person name="Chapman S.B."/>
            <person name="Gearin G."/>
            <person name="Goldberg J."/>
            <person name="Griggs A."/>
            <person name="Gujja S."/>
            <person name="Hansen M."/>
            <person name="Heiman D."/>
            <person name="Howarth C."/>
            <person name="Larimer J."/>
            <person name="Lui A."/>
            <person name="MacDonald P.J.P."/>
            <person name="McCowen C."/>
            <person name="Montmayeur A."/>
            <person name="Murphy C."/>
            <person name="Neiman D."/>
            <person name="Pearson M."/>
            <person name="Priest M."/>
            <person name="Roberts A."/>
            <person name="Saif S."/>
            <person name="Shea T."/>
            <person name="Sisk P."/>
            <person name="Stolte C."/>
            <person name="Sykes S."/>
            <person name="Wortman J."/>
            <person name="Nusbaum C."/>
            <person name="Birren B."/>
        </authorList>
    </citation>
    <scope>NUCLEOTIDE SEQUENCE [LARGE SCALE GENOMIC DNA]</scope>
    <source>
        <strain evidence="13">H-22</strain>
    </source>
</reference>
<evidence type="ECO:0000256" key="3">
    <source>
        <dbReference type="ARBA" id="ARBA00022676"/>
    </source>
</evidence>
<dbReference type="InterPro" id="IPR035584">
    <property type="entry name" value="PurF_N"/>
</dbReference>
<dbReference type="GO" id="GO:0051539">
    <property type="term" value="F:4 iron, 4 sulfur cluster binding"/>
    <property type="evidence" value="ECO:0007669"/>
    <property type="project" value="UniProtKB-KW"/>
</dbReference>
<comment type="catalytic activity">
    <reaction evidence="7 8">
        <text>5-phospho-beta-D-ribosylamine + L-glutamate + diphosphate = 5-phospho-alpha-D-ribose 1-diphosphate + L-glutamine + H2O</text>
        <dbReference type="Rhea" id="RHEA:14905"/>
        <dbReference type="ChEBI" id="CHEBI:15377"/>
        <dbReference type="ChEBI" id="CHEBI:29985"/>
        <dbReference type="ChEBI" id="CHEBI:33019"/>
        <dbReference type="ChEBI" id="CHEBI:58017"/>
        <dbReference type="ChEBI" id="CHEBI:58359"/>
        <dbReference type="ChEBI" id="CHEBI:58681"/>
        <dbReference type="EC" id="2.4.2.14"/>
    </reaction>
</comment>
<name>A0A0E2E5A2_TREDN</name>
<sequence>MSKDDIFKSSLGEECGIAAVWDSNSYKTENPERLPFRPDDAARSVFYALFSLQHRGQEAAGMAVSNGKHIRVFKKPGLVSNIFTEHDISNLQGYAAIGHTRYSTTGSSSFGNIQPFYIETMHGPIALAHNGNLVNAPHLRQKLLERGVGLSSTSDTEVMIMMLAAAKGDSWAERIASCMREWEGAFSIAVLTVEGIYIARDPWGFRPLCVGSFQDGVSVAASESCALLTLGCRDVTEVKAGEILKLVDNGAELCMRIPPKEPLSPCIFEYVYFARPDSVWNNASVHVSRVNFGKELAKSSPVEADIVIAIPDSSRSAAIGYSQESGIPYDEGFSKNRYIGRTFIQPTQKLRDQGVAMKFNVLSEAVEGKRIIVVDDSIVRGSTMGPLIKMLRGAGAKEVHIRISSPPVRYSCFMGVDMGDPENLIAHKKSVEEIREHIGADSLVYLSQESMLKAMKDAGANTHFCCACFDGKYPVDVSGAADKNSFE</sequence>
<comment type="cofactor">
    <cofactor evidence="7 11">
        <name>[4Fe-4S] cluster</name>
        <dbReference type="ChEBI" id="CHEBI:49883"/>
    </cofactor>
    <text evidence="7 11">Binds 1 [4Fe-4S] cluster per subunit.</text>
</comment>
<keyword evidence="7 11" id="KW-0408">Iron</keyword>
<keyword evidence="6 7" id="KW-0315">Glutamine amidotransferase</keyword>
<evidence type="ECO:0000256" key="1">
    <source>
        <dbReference type="ARBA" id="ARBA00005209"/>
    </source>
</evidence>
<comment type="caution">
    <text evidence="13">The sequence shown here is derived from an EMBL/GenBank/DDBJ whole genome shotgun (WGS) entry which is preliminary data.</text>
</comment>
<evidence type="ECO:0000256" key="2">
    <source>
        <dbReference type="ARBA" id="ARBA00010138"/>
    </source>
</evidence>
<dbReference type="HAMAP" id="MF_01931">
    <property type="entry name" value="PurF"/>
    <property type="match status" value="1"/>
</dbReference>
<keyword evidence="5 7" id="KW-0658">Purine biosynthesis</keyword>
<protein>
    <recommendedName>
        <fullName evidence="7">Amidophosphoribosyltransferase</fullName>
        <shortName evidence="7">ATase</shortName>
        <ecNumber evidence="7">2.4.2.14</ecNumber>
    </recommendedName>
    <alternativeName>
        <fullName evidence="7">Glutamine phosphoribosylpyrophosphate amidotransferase</fullName>
        <shortName evidence="7">GPATase</shortName>
    </alternativeName>
</protein>
<dbReference type="SUPFAM" id="SSF53271">
    <property type="entry name" value="PRTase-like"/>
    <property type="match status" value="1"/>
</dbReference>
<dbReference type="CDD" id="cd00715">
    <property type="entry name" value="GPATase_N"/>
    <property type="match status" value="1"/>
</dbReference>
<dbReference type="Proteomes" id="UP000011705">
    <property type="component" value="Chromosome"/>
</dbReference>
<dbReference type="InterPro" id="IPR000836">
    <property type="entry name" value="PRTase_dom"/>
</dbReference>
<evidence type="ECO:0000313" key="13">
    <source>
        <dbReference type="EMBL" id="EMB33711.1"/>
    </source>
</evidence>
<dbReference type="PROSITE" id="PS51278">
    <property type="entry name" value="GATASE_TYPE_2"/>
    <property type="match status" value="1"/>
</dbReference>
<keyword evidence="7" id="KW-0004">4Fe-4S</keyword>
<feature type="binding site" evidence="7 10">
    <location>
        <position position="375"/>
    </location>
    <ligand>
        <name>Mg(2+)</name>
        <dbReference type="ChEBI" id="CHEBI:18420"/>
    </ligand>
</feature>
<dbReference type="GO" id="GO:0000287">
    <property type="term" value="F:magnesium ion binding"/>
    <property type="evidence" value="ECO:0007669"/>
    <property type="project" value="UniProtKB-UniRule"/>
</dbReference>
<dbReference type="GO" id="GO:0006189">
    <property type="term" value="P:'de novo' IMP biosynthetic process"/>
    <property type="evidence" value="ECO:0007669"/>
    <property type="project" value="UniProtKB-UniRule"/>
</dbReference>
<dbReference type="UniPathway" id="UPA00074">
    <property type="reaction ID" value="UER00124"/>
</dbReference>
<evidence type="ECO:0000256" key="9">
    <source>
        <dbReference type="PIRSR" id="PIRSR000485-1"/>
    </source>
</evidence>
<evidence type="ECO:0000256" key="4">
    <source>
        <dbReference type="ARBA" id="ARBA00022679"/>
    </source>
</evidence>
<dbReference type="HOGENOM" id="CLU_022389_3_1_12"/>
<evidence type="ECO:0000256" key="11">
    <source>
        <dbReference type="PIRSR" id="PIRSR000485-3"/>
    </source>
</evidence>
<comment type="cofactor">
    <cofactor evidence="7 10">
        <name>Mg(2+)</name>
        <dbReference type="ChEBI" id="CHEBI:18420"/>
    </cofactor>
    <text evidence="7 10">Binds 1 Mg(2+) ion per subunit.</text>
</comment>
<dbReference type="GO" id="GO:0004044">
    <property type="term" value="F:amidophosphoribosyltransferase activity"/>
    <property type="evidence" value="ECO:0007669"/>
    <property type="project" value="UniProtKB-UniRule"/>
</dbReference>
<comment type="similarity">
    <text evidence="2 7 8">In the C-terminal section; belongs to the purine/pyrimidine phosphoribosyltransferase family.</text>
</comment>
<dbReference type="InterPro" id="IPR029055">
    <property type="entry name" value="Ntn_hydrolases_N"/>
</dbReference>
<evidence type="ECO:0000256" key="5">
    <source>
        <dbReference type="ARBA" id="ARBA00022755"/>
    </source>
</evidence>
<proteinExistence type="inferred from homology"/>
<keyword evidence="3 7" id="KW-0328">Glycosyltransferase</keyword>
<comment type="function">
    <text evidence="7">Catalyzes the formation of phosphoribosylamine from phosphoribosylpyrophosphate (PRPP) and glutamine.</text>
</comment>
<dbReference type="NCBIfam" id="TIGR01134">
    <property type="entry name" value="purF"/>
    <property type="match status" value="1"/>
</dbReference>
<dbReference type="PATRIC" id="fig|999432.5.peg.1137"/>
<evidence type="ECO:0000256" key="8">
    <source>
        <dbReference type="PIRNR" id="PIRNR000485"/>
    </source>
</evidence>
<dbReference type="GO" id="GO:0009113">
    <property type="term" value="P:purine nucleobase biosynthetic process"/>
    <property type="evidence" value="ECO:0007669"/>
    <property type="project" value="UniProtKB-UniRule"/>
</dbReference>
<dbReference type="RefSeq" id="WP_002684047.1">
    <property type="nucleotide sequence ID" value="NZ_CM001795.1"/>
</dbReference>
<gene>
    <name evidence="7" type="primary">purF</name>
    <name evidence="13" type="ORF">HMPREF9726_01091</name>
</gene>
<evidence type="ECO:0000256" key="10">
    <source>
        <dbReference type="PIRSR" id="PIRSR000485-2"/>
    </source>
</evidence>
<feature type="binding site" evidence="7 11">
    <location>
        <position position="465"/>
    </location>
    <ligand>
        <name>[4Fe-4S] cluster</name>
        <dbReference type="ChEBI" id="CHEBI:49883"/>
    </ligand>
</feature>
<dbReference type="Pfam" id="PF13522">
    <property type="entry name" value="GATase_6"/>
    <property type="match status" value="1"/>
</dbReference>
<dbReference type="Pfam" id="PF00156">
    <property type="entry name" value="Pribosyltran"/>
    <property type="match status" value="1"/>
</dbReference>
<keyword evidence="7 10" id="KW-0460">Magnesium</keyword>
<dbReference type="Gene3D" id="3.60.20.10">
    <property type="entry name" value="Glutamine Phosphoribosylpyrophosphate, subunit 1, domain 1"/>
    <property type="match status" value="1"/>
</dbReference>
<keyword evidence="7 10" id="KW-0479">Metal-binding</keyword>
<dbReference type="PANTHER" id="PTHR11907">
    <property type="entry name" value="AMIDOPHOSPHORIBOSYLTRANSFERASE"/>
    <property type="match status" value="1"/>
</dbReference>
<comment type="pathway">
    <text evidence="1 7 8">Purine metabolism; IMP biosynthesis via de novo pathway; N(1)-(5-phospho-D-ribosyl)glycinamide from 5-phospho-alpha-D-ribose 1-diphosphate: step 1/2.</text>
</comment>
<evidence type="ECO:0000256" key="6">
    <source>
        <dbReference type="ARBA" id="ARBA00022962"/>
    </source>
</evidence>
<accession>A0A0E2E5A2</accession>
<feature type="binding site" evidence="7 11">
    <location>
        <position position="468"/>
    </location>
    <ligand>
        <name>[4Fe-4S] cluster</name>
        <dbReference type="ChEBI" id="CHEBI:49883"/>
    </ligand>
</feature>
<feature type="binding site" evidence="7 11">
    <location>
        <position position="266"/>
    </location>
    <ligand>
        <name>[4Fe-4S] cluster</name>
        <dbReference type="ChEBI" id="CHEBI:49883"/>
    </ligand>
</feature>
<dbReference type="InterPro" id="IPR005854">
    <property type="entry name" value="PurF"/>
</dbReference>
<evidence type="ECO:0000259" key="12">
    <source>
        <dbReference type="PROSITE" id="PS51278"/>
    </source>
</evidence>
<dbReference type="EMBL" id="AGDV01000010">
    <property type="protein sequence ID" value="EMB33711.1"/>
    <property type="molecule type" value="Genomic_DNA"/>
</dbReference>
<dbReference type="InterPro" id="IPR029057">
    <property type="entry name" value="PRTase-like"/>
</dbReference>
<feature type="binding site" evidence="7 11">
    <location>
        <position position="412"/>
    </location>
    <ligand>
        <name>[4Fe-4S] cluster</name>
        <dbReference type="ChEBI" id="CHEBI:49883"/>
    </ligand>
</feature>
<feature type="binding site" evidence="7 10">
    <location>
        <position position="313"/>
    </location>
    <ligand>
        <name>Mg(2+)</name>
        <dbReference type="ChEBI" id="CHEBI:18420"/>
    </ligand>
</feature>
<keyword evidence="7 11" id="KW-0411">Iron-sulfur</keyword>
<organism evidence="13">
    <name type="scientific">Treponema denticola H-22</name>
    <dbReference type="NCBI Taxonomy" id="999432"/>
    <lineage>
        <taxon>Bacteria</taxon>
        <taxon>Pseudomonadati</taxon>
        <taxon>Spirochaetota</taxon>
        <taxon>Spirochaetia</taxon>
        <taxon>Spirochaetales</taxon>
        <taxon>Treponemataceae</taxon>
        <taxon>Treponema</taxon>
    </lineage>
</organism>
<dbReference type="SUPFAM" id="SSF56235">
    <property type="entry name" value="N-terminal nucleophile aminohydrolases (Ntn hydrolases)"/>
    <property type="match status" value="1"/>
</dbReference>
<feature type="domain" description="Glutamine amidotransferase type-2" evidence="12">
    <location>
        <begin position="15"/>
        <end position="249"/>
    </location>
</feature>
<dbReference type="EC" id="2.4.2.14" evidence="7"/>
<dbReference type="Gene3D" id="3.40.50.2020">
    <property type="match status" value="1"/>
</dbReference>
<dbReference type="CDD" id="cd06223">
    <property type="entry name" value="PRTases_typeI"/>
    <property type="match status" value="1"/>
</dbReference>